<dbReference type="EMBL" id="CM008965">
    <property type="protein sequence ID" value="PNW84212.1"/>
    <property type="molecule type" value="Genomic_DNA"/>
</dbReference>
<evidence type="ECO:0000313" key="1">
    <source>
        <dbReference type="EMBL" id="PNW84212.1"/>
    </source>
</evidence>
<proteinExistence type="predicted"/>
<keyword evidence="2" id="KW-1185">Reference proteome</keyword>
<name>A0A2K3DUL5_CHLRE</name>
<reference evidence="1 2" key="1">
    <citation type="journal article" date="2007" name="Science">
        <title>The Chlamydomonas genome reveals the evolution of key animal and plant functions.</title>
        <authorList>
            <person name="Merchant S.S."/>
            <person name="Prochnik S.E."/>
            <person name="Vallon O."/>
            <person name="Harris E.H."/>
            <person name="Karpowicz S.J."/>
            <person name="Witman G.B."/>
            <person name="Terry A."/>
            <person name="Salamov A."/>
            <person name="Fritz-Laylin L.K."/>
            <person name="Marechal-Drouard L."/>
            <person name="Marshall W.F."/>
            <person name="Qu L.H."/>
            <person name="Nelson D.R."/>
            <person name="Sanderfoot A.A."/>
            <person name="Spalding M.H."/>
            <person name="Kapitonov V.V."/>
            <person name="Ren Q."/>
            <person name="Ferris P."/>
            <person name="Lindquist E."/>
            <person name="Shapiro H."/>
            <person name="Lucas S.M."/>
            <person name="Grimwood J."/>
            <person name="Schmutz J."/>
            <person name="Cardol P."/>
            <person name="Cerutti H."/>
            <person name="Chanfreau G."/>
            <person name="Chen C.L."/>
            <person name="Cognat V."/>
            <person name="Croft M.T."/>
            <person name="Dent R."/>
            <person name="Dutcher S."/>
            <person name="Fernandez E."/>
            <person name="Fukuzawa H."/>
            <person name="Gonzalez-Ballester D."/>
            <person name="Gonzalez-Halphen D."/>
            <person name="Hallmann A."/>
            <person name="Hanikenne M."/>
            <person name="Hippler M."/>
            <person name="Inwood W."/>
            <person name="Jabbari K."/>
            <person name="Kalanon M."/>
            <person name="Kuras R."/>
            <person name="Lefebvre P.A."/>
            <person name="Lemaire S.D."/>
            <person name="Lobanov A.V."/>
            <person name="Lohr M."/>
            <person name="Manuell A."/>
            <person name="Meier I."/>
            <person name="Mets L."/>
            <person name="Mittag M."/>
            <person name="Mittelmeier T."/>
            <person name="Moroney J.V."/>
            <person name="Moseley J."/>
            <person name="Napoli C."/>
            <person name="Nedelcu A.M."/>
            <person name="Niyogi K."/>
            <person name="Novoselov S.V."/>
            <person name="Paulsen I.T."/>
            <person name="Pazour G."/>
            <person name="Purton S."/>
            <person name="Ral J.P."/>
            <person name="Riano-Pachon D.M."/>
            <person name="Riekhof W."/>
            <person name="Rymarquis L."/>
            <person name="Schroda M."/>
            <person name="Stern D."/>
            <person name="Umen J."/>
            <person name="Willows R."/>
            <person name="Wilson N."/>
            <person name="Zimmer S.L."/>
            <person name="Allmer J."/>
            <person name="Balk J."/>
            <person name="Bisova K."/>
            <person name="Chen C.J."/>
            <person name="Elias M."/>
            <person name="Gendler K."/>
            <person name="Hauser C."/>
            <person name="Lamb M.R."/>
            <person name="Ledford H."/>
            <person name="Long J.C."/>
            <person name="Minagawa J."/>
            <person name="Page M.D."/>
            <person name="Pan J."/>
            <person name="Pootakham W."/>
            <person name="Roje S."/>
            <person name="Rose A."/>
            <person name="Stahlberg E."/>
            <person name="Terauchi A.M."/>
            <person name="Yang P."/>
            <person name="Ball S."/>
            <person name="Bowler C."/>
            <person name="Dieckmann C.L."/>
            <person name="Gladyshev V.N."/>
            <person name="Green P."/>
            <person name="Jorgensen R."/>
            <person name="Mayfield S."/>
            <person name="Mueller-Roeber B."/>
            <person name="Rajamani S."/>
            <person name="Sayre R.T."/>
            <person name="Brokstein P."/>
            <person name="Dubchak I."/>
            <person name="Goodstein D."/>
            <person name="Hornick L."/>
            <person name="Huang Y.W."/>
            <person name="Jhaveri J."/>
            <person name="Luo Y."/>
            <person name="Martinez D."/>
            <person name="Ngau W.C."/>
            <person name="Otillar B."/>
            <person name="Poliakov A."/>
            <person name="Porter A."/>
            <person name="Szajkowski L."/>
            <person name="Werner G."/>
            <person name="Zhou K."/>
            <person name="Grigoriev I.V."/>
            <person name="Rokhsar D.S."/>
            <person name="Grossman A.R."/>
        </authorList>
    </citation>
    <scope>NUCLEOTIDE SEQUENCE [LARGE SCALE GENOMIC DNA]</scope>
    <source>
        <strain evidence="2">CC-503</strain>
    </source>
</reference>
<dbReference type="RefSeq" id="XP_042925340.1">
    <property type="nucleotide sequence ID" value="XM_043061988.1"/>
</dbReference>
<dbReference type="KEGG" id="cre:CHLRE_04g225450v5"/>
<accession>A0A2K3DUL5</accession>
<dbReference type="GeneID" id="5717798"/>
<dbReference type="AlphaFoldDB" id="A0A2K3DUL5"/>
<protein>
    <submittedName>
        <fullName evidence="1">Uncharacterized protein</fullName>
    </submittedName>
</protein>
<dbReference type="Proteomes" id="UP000006906">
    <property type="component" value="Chromosome 4"/>
</dbReference>
<gene>
    <name evidence="1" type="ORF">CHLRE_04g225450v5</name>
</gene>
<dbReference type="Gramene" id="PNW84212">
    <property type="protein sequence ID" value="PNW84212"/>
    <property type="gene ID" value="CHLRE_04g225450v5"/>
</dbReference>
<dbReference type="InParanoid" id="A0A2K3DUL5"/>
<dbReference type="PaxDb" id="3055-EDP04269"/>
<sequence>MIKNPRAKASRAAANLTAERHWAMTGKPSRPSAQQATSQQLHAHEAKLLVLEVKVEEGTKILLGADFKVLQNDFKVLQNTLDTKLVMFSAELKDMKKFLKEDPACKCGTKAARCRHGMCGACCEWEHRRK</sequence>
<evidence type="ECO:0000313" key="2">
    <source>
        <dbReference type="Proteomes" id="UP000006906"/>
    </source>
</evidence>
<organism evidence="1 2">
    <name type="scientific">Chlamydomonas reinhardtii</name>
    <name type="common">Chlamydomonas smithii</name>
    <dbReference type="NCBI Taxonomy" id="3055"/>
    <lineage>
        <taxon>Eukaryota</taxon>
        <taxon>Viridiplantae</taxon>
        <taxon>Chlorophyta</taxon>
        <taxon>core chlorophytes</taxon>
        <taxon>Chlorophyceae</taxon>
        <taxon>CS clade</taxon>
        <taxon>Chlamydomonadales</taxon>
        <taxon>Chlamydomonadaceae</taxon>
        <taxon>Chlamydomonas</taxon>
    </lineage>
</organism>
<dbReference type="ExpressionAtlas" id="A0A2K3DUL5">
    <property type="expression patterns" value="baseline"/>
</dbReference>